<dbReference type="InterPro" id="IPR003439">
    <property type="entry name" value="ABC_transporter-like_ATP-bd"/>
</dbReference>
<keyword evidence="8" id="KW-1185">Reference proteome</keyword>
<comment type="similarity">
    <text evidence="1">Belongs to the ABC transporter superfamily.</text>
</comment>
<dbReference type="InterPro" id="IPR027417">
    <property type="entry name" value="P-loop_NTPase"/>
</dbReference>
<evidence type="ECO:0000313" key="8">
    <source>
        <dbReference type="Proteomes" id="UP000249590"/>
    </source>
</evidence>
<evidence type="ECO:0000256" key="3">
    <source>
        <dbReference type="ARBA" id="ARBA00022741"/>
    </source>
</evidence>
<evidence type="ECO:0000256" key="1">
    <source>
        <dbReference type="ARBA" id="ARBA00005417"/>
    </source>
</evidence>
<dbReference type="GO" id="GO:0015658">
    <property type="term" value="F:branched-chain amino acid transmembrane transporter activity"/>
    <property type="evidence" value="ECO:0007669"/>
    <property type="project" value="TreeGrafter"/>
</dbReference>
<dbReference type="EMBL" id="QHHQ01000011">
    <property type="protein sequence ID" value="RAH96754.1"/>
    <property type="molecule type" value="Genomic_DNA"/>
</dbReference>
<dbReference type="GO" id="GO:0005524">
    <property type="term" value="F:ATP binding"/>
    <property type="evidence" value="ECO:0007669"/>
    <property type="project" value="UniProtKB-KW"/>
</dbReference>
<dbReference type="PANTHER" id="PTHR43820">
    <property type="entry name" value="HIGH-AFFINITY BRANCHED-CHAIN AMINO ACID TRANSPORT ATP-BINDING PROTEIN LIVF"/>
    <property type="match status" value="1"/>
</dbReference>
<protein>
    <submittedName>
        <fullName evidence="7">ABC transporter ATP-binding protein</fullName>
    </submittedName>
</protein>
<dbReference type="Gene3D" id="3.40.50.300">
    <property type="entry name" value="P-loop containing nucleotide triphosphate hydrolases"/>
    <property type="match status" value="1"/>
</dbReference>
<gene>
    <name evidence="7" type="ORF">DLJ53_31310</name>
</gene>
<dbReference type="SUPFAM" id="SSF52540">
    <property type="entry name" value="P-loop containing nucleoside triphosphate hydrolases"/>
    <property type="match status" value="1"/>
</dbReference>
<evidence type="ECO:0000256" key="2">
    <source>
        <dbReference type="ARBA" id="ARBA00022448"/>
    </source>
</evidence>
<keyword evidence="5" id="KW-0029">Amino-acid transport</keyword>
<dbReference type="Pfam" id="PF00005">
    <property type="entry name" value="ABC_tran"/>
    <property type="match status" value="1"/>
</dbReference>
<dbReference type="GO" id="GO:0015807">
    <property type="term" value="P:L-amino acid transport"/>
    <property type="evidence" value="ECO:0007669"/>
    <property type="project" value="TreeGrafter"/>
</dbReference>
<keyword evidence="3" id="KW-0547">Nucleotide-binding</keyword>
<proteinExistence type="inferred from homology"/>
<sequence length="230" mass="24727">MKIEIEHLDQHYGSAQILRDVSLTVDSGECVALLGRNGAGKTTLIKCLVGTLSPTSGRILADGQDITAMRPHLRSRMGFATVPQGREVFRELTVRENILAAARAHGHASDGTIEETVERFPVLPQMWSRSAGQLSGGQQQQLAFARALVTRPSVLLLDEPTEGIQPSIVAAIGDLIASLKGAMTVILVEQYVDFALGLAESAVTMDRGRVSAKIPKAEFDRTVLRTSVSV</sequence>
<dbReference type="RefSeq" id="WP_111352277.1">
    <property type="nucleotide sequence ID" value="NZ_QHHQ01000011.1"/>
</dbReference>
<dbReference type="CDD" id="cd03224">
    <property type="entry name" value="ABC_TM1139_LivF_branched"/>
    <property type="match status" value="1"/>
</dbReference>
<name>A0A8B2NG54_9HYPH</name>
<dbReference type="PROSITE" id="PS50893">
    <property type="entry name" value="ABC_TRANSPORTER_2"/>
    <property type="match status" value="1"/>
</dbReference>
<organism evidence="7 8">
    <name type="scientific">Acuticoccus sediminis</name>
    <dbReference type="NCBI Taxonomy" id="2184697"/>
    <lineage>
        <taxon>Bacteria</taxon>
        <taxon>Pseudomonadati</taxon>
        <taxon>Pseudomonadota</taxon>
        <taxon>Alphaproteobacteria</taxon>
        <taxon>Hyphomicrobiales</taxon>
        <taxon>Amorphaceae</taxon>
        <taxon>Acuticoccus</taxon>
    </lineage>
</organism>
<evidence type="ECO:0000259" key="6">
    <source>
        <dbReference type="PROSITE" id="PS50893"/>
    </source>
</evidence>
<accession>A0A8B2NG54</accession>
<dbReference type="GO" id="GO:0016887">
    <property type="term" value="F:ATP hydrolysis activity"/>
    <property type="evidence" value="ECO:0007669"/>
    <property type="project" value="InterPro"/>
</dbReference>
<reference evidence="7 8" key="1">
    <citation type="submission" date="2018-05" db="EMBL/GenBank/DDBJ databases">
        <title>Acuticoccus sediminis sp. nov., isolated from deep-sea sediment of Indian Ocean.</title>
        <authorList>
            <person name="Liu X."/>
            <person name="Lai Q."/>
            <person name="Du Y."/>
            <person name="Sun F."/>
            <person name="Zhang X."/>
            <person name="Wang S."/>
            <person name="Shao Z."/>
        </authorList>
    </citation>
    <scope>NUCLEOTIDE SEQUENCE [LARGE SCALE GENOMIC DNA]</scope>
    <source>
        <strain evidence="7 8">PTG4-2</strain>
    </source>
</reference>
<dbReference type="PANTHER" id="PTHR43820:SF5">
    <property type="entry name" value="HIGH-AFFINITY BRANCHED-CHAIN AMINO ACID TRANSPORT ATP-BINDING PROTEIN"/>
    <property type="match status" value="1"/>
</dbReference>
<evidence type="ECO:0000313" key="7">
    <source>
        <dbReference type="EMBL" id="RAH96754.1"/>
    </source>
</evidence>
<dbReference type="OrthoDB" id="9806149at2"/>
<evidence type="ECO:0000256" key="4">
    <source>
        <dbReference type="ARBA" id="ARBA00022840"/>
    </source>
</evidence>
<keyword evidence="2" id="KW-0813">Transport</keyword>
<dbReference type="InterPro" id="IPR052156">
    <property type="entry name" value="BCAA_Transport_ATP-bd_LivF"/>
</dbReference>
<comment type="caution">
    <text evidence="7">The sequence shown here is derived from an EMBL/GenBank/DDBJ whole genome shotgun (WGS) entry which is preliminary data.</text>
</comment>
<dbReference type="AlphaFoldDB" id="A0A8B2NG54"/>
<keyword evidence="4 7" id="KW-0067">ATP-binding</keyword>
<dbReference type="SMART" id="SM00382">
    <property type="entry name" value="AAA"/>
    <property type="match status" value="1"/>
</dbReference>
<evidence type="ECO:0000256" key="5">
    <source>
        <dbReference type="ARBA" id="ARBA00022970"/>
    </source>
</evidence>
<dbReference type="Proteomes" id="UP000249590">
    <property type="component" value="Unassembled WGS sequence"/>
</dbReference>
<dbReference type="InterPro" id="IPR003593">
    <property type="entry name" value="AAA+_ATPase"/>
</dbReference>
<feature type="domain" description="ABC transporter" evidence="6">
    <location>
        <begin position="3"/>
        <end position="230"/>
    </location>
</feature>